<dbReference type="AlphaFoldDB" id="A0A1Z5HP82"/>
<dbReference type="Gene3D" id="3.40.1280.10">
    <property type="match status" value="1"/>
</dbReference>
<dbReference type="GO" id="GO:0006396">
    <property type="term" value="P:RNA processing"/>
    <property type="evidence" value="ECO:0007669"/>
    <property type="project" value="InterPro"/>
</dbReference>
<dbReference type="InterPro" id="IPR001537">
    <property type="entry name" value="SpoU_MeTrfase"/>
</dbReference>
<evidence type="ECO:0000256" key="1">
    <source>
        <dbReference type="ARBA" id="ARBA00007228"/>
    </source>
</evidence>
<dbReference type="SUPFAM" id="SSF55315">
    <property type="entry name" value="L30e-like"/>
    <property type="match status" value="1"/>
</dbReference>
<evidence type="ECO:0000259" key="4">
    <source>
        <dbReference type="SMART" id="SM00967"/>
    </source>
</evidence>
<keyword evidence="3 5" id="KW-0808">Transferase</keyword>
<evidence type="ECO:0000256" key="3">
    <source>
        <dbReference type="ARBA" id="ARBA00022679"/>
    </source>
</evidence>
<dbReference type="RefSeq" id="WP_088552732.1">
    <property type="nucleotide sequence ID" value="NZ_BDGJ01000007.1"/>
</dbReference>
<dbReference type="GO" id="GO:0032259">
    <property type="term" value="P:methylation"/>
    <property type="evidence" value="ECO:0007669"/>
    <property type="project" value="UniProtKB-KW"/>
</dbReference>
<accession>A0A1Z5HP82</accession>
<dbReference type="CDD" id="cd18103">
    <property type="entry name" value="SpoU-like_RlmB"/>
    <property type="match status" value="1"/>
</dbReference>
<evidence type="ECO:0000256" key="2">
    <source>
        <dbReference type="ARBA" id="ARBA00022603"/>
    </source>
</evidence>
<dbReference type="Pfam" id="PF00588">
    <property type="entry name" value="SpoU_methylase"/>
    <property type="match status" value="1"/>
</dbReference>
<dbReference type="SMART" id="SM00967">
    <property type="entry name" value="SpoU_sub_bind"/>
    <property type="match status" value="1"/>
</dbReference>
<dbReference type="OrthoDB" id="9794400at2"/>
<dbReference type="NCBIfam" id="TIGR00186">
    <property type="entry name" value="rRNA_methyl_3"/>
    <property type="match status" value="1"/>
</dbReference>
<dbReference type="Pfam" id="PF08032">
    <property type="entry name" value="SpoU_sub_bind"/>
    <property type="match status" value="1"/>
</dbReference>
<gene>
    <name evidence="5" type="ORF">KKC1_02930</name>
</gene>
<dbReference type="Gene3D" id="3.30.1330.30">
    <property type="match status" value="1"/>
</dbReference>
<dbReference type="InterPro" id="IPR029028">
    <property type="entry name" value="Alpha/beta_knot_MTases"/>
</dbReference>
<dbReference type="EMBL" id="BDGJ01000007">
    <property type="protein sequence ID" value="GAW91131.1"/>
    <property type="molecule type" value="Genomic_DNA"/>
</dbReference>
<dbReference type="InterPro" id="IPR029026">
    <property type="entry name" value="tRNA_m1G_MTases_N"/>
</dbReference>
<evidence type="ECO:0000313" key="6">
    <source>
        <dbReference type="Proteomes" id="UP000197032"/>
    </source>
</evidence>
<protein>
    <submittedName>
        <fullName evidence="5">RNA methyltransferase</fullName>
    </submittedName>
</protein>
<comment type="caution">
    <text evidence="5">The sequence shown here is derived from an EMBL/GenBank/DDBJ whole genome shotgun (WGS) entry which is preliminary data.</text>
</comment>
<evidence type="ECO:0000313" key="5">
    <source>
        <dbReference type="EMBL" id="GAW91131.1"/>
    </source>
</evidence>
<dbReference type="SUPFAM" id="SSF75217">
    <property type="entry name" value="alpha/beta knot"/>
    <property type="match status" value="1"/>
</dbReference>
<dbReference type="Proteomes" id="UP000197032">
    <property type="component" value="Unassembled WGS sequence"/>
</dbReference>
<sequence>MDGLILGRNAVLEALKAGRPINKILVAEGAKSYAVKEIYELAKRRQIPVQKVRRENLARITETSRHQGIVAYTSPKDYVTVDDILEKAKVKGEAPFIVMLDHIEDPQNLGAVMRTADAVGCHGIIIPKRRSVQLTATVEKVSAGAVEYVPVARVANLPQTAQLLQEKGCWVVGLDAKASQIYYEVDLKGPLVLVIGSEGKGISRLLKEKCDFHVRLPMVGHIDSLNAAVAASIVMYEAARQRWTGI</sequence>
<organism evidence="5 6">
    <name type="scientific">Calderihabitans maritimus</name>
    <dbReference type="NCBI Taxonomy" id="1246530"/>
    <lineage>
        <taxon>Bacteria</taxon>
        <taxon>Bacillati</taxon>
        <taxon>Bacillota</taxon>
        <taxon>Clostridia</taxon>
        <taxon>Neomoorellales</taxon>
        <taxon>Calderihabitantaceae</taxon>
        <taxon>Calderihabitans</taxon>
    </lineage>
</organism>
<name>A0A1Z5HP82_9FIRM</name>
<comment type="similarity">
    <text evidence="1">Belongs to the class IV-like SAM-binding methyltransferase superfamily. RNA methyltransferase TrmH family.</text>
</comment>
<dbReference type="GO" id="GO:0005829">
    <property type="term" value="C:cytosol"/>
    <property type="evidence" value="ECO:0007669"/>
    <property type="project" value="TreeGrafter"/>
</dbReference>
<keyword evidence="6" id="KW-1185">Reference proteome</keyword>
<dbReference type="FunFam" id="3.40.1280.10:FF:000008">
    <property type="entry name" value="Group 3 RNA methyltransferase TrmH"/>
    <property type="match status" value="1"/>
</dbReference>
<keyword evidence="2 5" id="KW-0489">Methyltransferase</keyword>
<dbReference type="PANTHER" id="PTHR46429">
    <property type="entry name" value="23S RRNA (GUANOSINE-2'-O-)-METHYLTRANSFERASE RLMB"/>
    <property type="match status" value="1"/>
</dbReference>
<dbReference type="PANTHER" id="PTHR46429:SF1">
    <property type="entry name" value="23S RRNA (GUANOSINE-2'-O-)-METHYLTRANSFERASE RLMB"/>
    <property type="match status" value="1"/>
</dbReference>
<dbReference type="InterPro" id="IPR004441">
    <property type="entry name" value="rRNA_MeTrfase_TrmH"/>
</dbReference>
<dbReference type="InterPro" id="IPR029064">
    <property type="entry name" value="Ribosomal_eL30-like_sf"/>
</dbReference>
<proteinExistence type="inferred from homology"/>
<dbReference type="InterPro" id="IPR013123">
    <property type="entry name" value="SpoU_subst-bd"/>
</dbReference>
<feature type="domain" description="RNA 2-O ribose methyltransferase substrate binding" evidence="4">
    <location>
        <begin position="4"/>
        <end position="79"/>
    </location>
</feature>
<dbReference type="GO" id="GO:0008173">
    <property type="term" value="F:RNA methyltransferase activity"/>
    <property type="evidence" value="ECO:0007669"/>
    <property type="project" value="InterPro"/>
</dbReference>
<reference evidence="6" key="1">
    <citation type="journal article" date="2017" name="Appl. Environ. Microbiol.">
        <title>Genomic analysis of Calderihabitans maritimus KKC1, a thermophilic hydrogenogenic carboxydotrophic bacterium isolated from marine sediment.</title>
        <authorList>
            <person name="Omae K."/>
            <person name="Yoneda Y."/>
            <person name="Fukuyama Y."/>
            <person name="Yoshida T."/>
            <person name="Sako Y."/>
        </authorList>
    </citation>
    <scope>NUCLEOTIDE SEQUENCE [LARGE SCALE GENOMIC DNA]</scope>
    <source>
        <strain evidence="6">KKC1</strain>
    </source>
</reference>
<dbReference type="GO" id="GO:0003723">
    <property type="term" value="F:RNA binding"/>
    <property type="evidence" value="ECO:0007669"/>
    <property type="project" value="InterPro"/>
</dbReference>